<dbReference type="GO" id="GO:0016020">
    <property type="term" value="C:membrane"/>
    <property type="evidence" value="ECO:0007669"/>
    <property type="project" value="UniProtKB-SubCell"/>
</dbReference>
<dbReference type="HOGENOM" id="CLU_052089_0_0_4"/>
<protein>
    <submittedName>
        <fullName evidence="5">TonB family protein</fullName>
    </submittedName>
</protein>
<evidence type="ECO:0000313" key="5">
    <source>
        <dbReference type="EMBL" id="ACB36235.1"/>
    </source>
</evidence>
<reference evidence="5 6" key="1">
    <citation type="submission" date="2008-03" db="EMBL/GenBank/DDBJ databases">
        <title>Complete sequence of Leptothrix cholodnii SP-6.</title>
        <authorList>
            <consortium name="US DOE Joint Genome Institute"/>
            <person name="Copeland A."/>
            <person name="Lucas S."/>
            <person name="Lapidus A."/>
            <person name="Glavina del Rio T."/>
            <person name="Dalin E."/>
            <person name="Tice H."/>
            <person name="Bruce D."/>
            <person name="Goodwin L."/>
            <person name="Pitluck S."/>
            <person name="Chertkov O."/>
            <person name="Brettin T."/>
            <person name="Detter J.C."/>
            <person name="Han C."/>
            <person name="Kuske C.R."/>
            <person name="Schmutz J."/>
            <person name="Larimer F."/>
            <person name="Land M."/>
            <person name="Hauser L."/>
            <person name="Kyrpides N."/>
            <person name="Lykidis A."/>
            <person name="Emerson D."/>
            <person name="Richardson P."/>
        </authorList>
    </citation>
    <scope>NUCLEOTIDE SEQUENCE [LARGE SCALE GENOMIC DNA]</scope>
    <source>
        <strain evidence="6">ATCC 51168 / LMG 8142 / SP-6</strain>
    </source>
</reference>
<name>B1Y8G9_LEPCP</name>
<proteinExistence type="predicted"/>
<organism evidence="5 6">
    <name type="scientific">Leptothrix cholodnii (strain ATCC 51168 / LMG 8142 / SP-6)</name>
    <name type="common">Leptothrix discophora (strain SP-6)</name>
    <dbReference type="NCBI Taxonomy" id="395495"/>
    <lineage>
        <taxon>Bacteria</taxon>
        <taxon>Pseudomonadati</taxon>
        <taxon>Pseudomonadota</taxon>
        <taxon>Betaproteobacteria</taxon>
        <taxon>Burkholderiales</taxon>
        <taxon>Sphaerotilaceae</taxon>
        <taxon>Leptothrix</taxon>
    </lineage>
</organism>
<evidence type="ECO:0000256" key="4">
    <source>
        <dbReference type="ARBA" id="ARBA00023136"/>
    </source>
</evidence>
<evidence type="ECO:0000256" key="1">
    <source>
        <dbReference type="ARBA" id="ARBA00004167"/>
    </source>
</evidence>
<sequence length="296" mass="32393" precursor="true">MNAKSVLQRLRQLSTLQVALLVSLAVHAALLTVRFVDPEGLRRILEDTPLEVVLVNSSSATAPPNAQVIAQRNLAGGGDAAQGRATSPLPPMPTTQAGDSFEDTRQQIAQLQAQQMLLLAQVKRELASLSTPEQRQSGNPTLRPAEEQRRRQLLALLAQIEKRIQQENARPRRRFVSPAAREGVHALYYDSLRQRVEDVGTRNFPEVNGRKLYGELTMLVAVGGSGEVVEADIVQSSGNKVLDKRALTIVRGAAPYGNFTPAMLAQFDQLVFVSRFRFTRDEGLKAAVEDATGARP</sequence>
<keyword evidence="3" id="KW-1133">Transmembrane helix</keyword>
<accession>B1Y8G9</accession>
<dbReference type="Gene3D" id="3.30.1150.10">
    <property type="match status" value="1"/>
</dbReference>
<evidence type="ECO:0000256" key="3">
    <source>
        <dbReference type="ARBA" id="ARBA00022989"/>
    </source>
</evidence>
<evidence type="ECO:0000313" key="6">
    <source>
        <dbReference type="Proteomes" id="UP000001693"/>
    </source>
</evidence>
<keyword evidence="4" id="KW-0472">Membrane</keyword>
<evidence type="ECO:0000256" key="2">
    <source>
        <dbReference type="ARBA" id="ARBA00022692"/>
    </source>
</evidence>
<dbReference type="eggNOG" id="COG0810">
    <property type="taxonomic scope" value="Bacteria"/>
</dbReference>
<dbReference type="KEGG" id="lch:Lcho_3981"/>
<dbReference type="NCBIfam" id="TIGR01352">
    <property type="entry name" value="tonB_Cterm"/>
    <property type="match status" value="1"/>
</dbReference>
<keyword evidence="2" id="KW-0812">Transmembrane</keyword>
<dbReference type="EMBL" id="CP001013">
    <property type="protein sequence ID" value="ACB36235.1"/>
    <property type="molecule type" value="Genomic_DNA"/>
</dbReference>
<dbReference type="AlphaFoldDB" id="B1Y8G9"/>
<dbReference type="Proteomes" id="UP000001693">
    <property type="component" value="Chromosome"/>
</dbReference>
<dbReference type="RefSeq" id="WP_012348980.1">
    <property type="nucleotide sequence ID" value="NC_010524.1"/>
</dbReference>
<dbReference type="SUPFAM" id="SSF74653">
    <property type="entry name" value="TolA/TonB C-terminal domain"/>
    <property type="match status" value="1"/>
</dbReference>
<dbReference type="InterPro" id="IPR006260">
    <property type="entry name" value="TonB/TolA_C"/>
</dbReference>
<dbReference type="STRING" id="395495.Lcho_3981"/>
<comment type="subcellular location">
    <subcellularLocation>
        <location evidence="1">Membrane</location>
        <topology evidence="1">Single-pass membrane protein</topology>
    </subcellularLocation>
</comment>
<keyword evidence="6" id="KW-1185">Reference proteome</keyword>
<gene>
    <name evidence="5" type="ordered locus">Lcho_3981</name>
</gene>